<dbReference type="EMBL" id="JALLPB020000222">
    <property type="protein sequence ID" value="KAL3812017.1"/>
    <property type="molecule type" value="Genomic_DNA"/>
</dbReference>
<dbReference type="AlphaFoldDB" id="A0ABD3RI51"/>
<feature type="compositionally biased region" description="Low complexity" evidence="1">
    <location>
        <begin position="312"/>
        <end position="326"/>
    </location>
</feature>
<feature type="compositionally biased region" description="Polar residues" evidence="1">
    <location>
        <begin position="298"/>
        <end position="310"/>
    </location>
</feature>
<keyword evidence="3" id="KW-1185">Reference proteome</keyword>
<feature type="compositionally biased region" description="Acidic residues" evidence="1">
    <location>
        <begin position="219"/>
        <end position="231"/>
    </location>
</feature>
<feature type="compositionally biased region" description="Acidic residues" evidence="1">
    <location>
        <begin position="97"/>
        <end position="116"/>
    </location>
</feature>
<dbReference type="Proteomes" id="UP001530377">
    <property type="component" value="Unassembled WGS sequence"/>
</dbReference>
<accession>A0ABD3RI51</accession>
<feature type="compositionally biased region" description="Acidic residues" evidence="1">
    <location>
        <begin position="505"/>
        <end position="515"/>
    </location>
</feature>
<protein>
    <recommendedName>
        <fullName evidence="4">EF-hand domain-containing protein</fullName>
    </recommendedName>
</protein>
<sequence length="587" mass="62006">SDAAAAADVDDDDDGVVGGGDPAPTEDENDESSPSGGLGFEDSVVEIAIVANAGGNETTTVMIEDETAVDGGGGTGGQRMPADDDDDVPASVSGGEEGNDGDDGEESEGDEIEDGGEGSTSPDQQRLPTNEELMDEAAKDAEISELIKEVQGEISALESTSNVTANASSAVEIENLEAVEEDLLEEALVGEKGGVKVDDSFGIDDGDTVTTSGAGEGGDGTDDEYYGEEDGSYDKDVETLEEEIDEIEQEIKEVEALGDDSYELNDDGVISKEEYIEDLKELEEQDSEELSEIESSLAGNSSTTVSSQTFALDPTLTMDLTTMNPPKGHNNTNDYSSNMDTVEDGDAAGAKSSKEIDDFALTTTKEAESLPSNMDTGPERPSHDDASKTNEKKVAIVGSVNDDDDNSKTSSTGTQEESAESSPAKTSTAKDVSTTLAGSQDRATSFSPTLSPTMKVTPAEILITSSPTEIWITSSPTEMWITSSPTVEYVEPSDDSLDPVSNEKDADDVPFENDEATSPMQEKSIDDEALSLDDWGEDYNEALLKDNEEEVKKVGGWLSVASIILMIYTAYQMSENPDGICARYGYT</sequence>
<evidence type="ECO:0000313" key="3">
    <source>
        <dbReference type="Proteomes" id="UP001530377"/>
    </source>
</evidence>
<evidence type="ECO:0000313" key="2">
    <source>
        <dbReference type="EMBL" id="KAL3812017.1"/>
    </source>
</evidence>
<feature type="compositionally biased region" description="Polar residues" evidence="1">
    <location>
        <begin position="413"/>
        <end position="454"/>
    </location>
</feature>
<comment type="caution">
    <text evidence="2">The sequence shown here is derived from an EMBL/GenBank/DDBJ whole genome shotgun (WGS) entry which is preliminary data.</text>
</comment>
<proteinExistence type="predicted"/>
<feature type="compositionally biased region" description="Acidic residues" evidence="1">
    <location>
        <begin position="280"/>
        <end position="292"/>
    </location>
</feature>
<gene>
    <name evidence="2" type="ORF">ACHAXA_001324</name>
</gene>
<feature type="non-terminal residue" evidence="2">
    <location>
        <position position="1"/>
    </location>
</feature>
<feature type="region of interest" description="Disordered" evidence="1">
    <location>
        <begin position="489"/>
        <end position="523"/>
    </location>
</feature>
<name>A0ABD3RI51_9STRA</name>
<evidence type="ECO:0000256" key="1">
    <source>
        <dbReference type="SAM" id="MobiDB-lite"/>
    </source>
</evidence>
<reference evidence="2 3" key="1">
    <citation type="submission" date="2024-10" db="EMBL/GenBank/DDBJ databases">
        <title>Updated reference genomes for cyclostephanoid diatoms.</title>
        <authorList>
            <person name="Roberts W.R."/>
            <person name="Alverson A.J."/>
        </authorList>
    </citation>
    <scope>NUCLEOTIDE SEQUENCE [LARGE SCALE GENOMIC DNA]</scope>
    <source>
        <strain evidence="2 3">AJA228-03</strain>
    </source>
</reference>
<feature type="region of interest" description="Disordered" evidence="1">
    <location>
        <begin position="278"/>
        <end position="454"/>
    </location>
</feature>
<evidence type="ECO:0008006" key="4">
    <source>
        <dbReference type="Google" id="ProtNLM"/>
    </source>
</evidence>
<organism evidence="2 3">
    <name type="scientific">Cyclostephanos tholiformis</name>
    <dbReference type="NCBI Taxonomy" id="382380"/>
    <lineage>
        <taxon>Eukaryota</taxon>
        <taxon>Sar</taxon>
        <taxon>Stramenopiles</taxon>
        <taxon>Ochrophyta</taxon>
        <taxon>Bacillariophyta</taxon>
        <taxon>Coscinodiscophyceae</taxon>
        <taxon>Thalassiosirophycidae</taxon>
        <taxon>Stephanodiscales</taxon>
        <taxon>Stephanodiscaceae</taxon>
        <taxon>Cyclostephanos</taxon>
    </lineage>
</organism>
<feature type="region of interest" description="Disordered" evidence="1">
    <location>
        <begin position="1"/>
        <end position="141"/>
    </location>
</feature>
<feature type="region of interest" description="Disordered" evidence="1">
    <location>
        <begin position="195"/>
        <end position="233"/>
    </location>
</feature>
<feature type="compositionally biased region" description="Basic and acidic residues" evidence="1">
    <location>
        <begin position="377"/>
        <end position="394"/>
    </location>
</feature>
<feature type="compositionally biased region" description="Polar residues" evidence="1">
    <location>
        <begin position="329"/>
        <end position="340"/>
    </location>
</feature>